<feature type="domain" description="Zinc finger/thioredoxin putative" evidence="1">
    <location>
        <begin position="1"/>
        <end position="35"/>
    </location>
</feature>
<protein>
    <submittedName>
        <fullName evidence="2">Family finger-like domain protein</fullName>
    </submittedName>
</protein>
<dbReference type="EMBL" id="CCAZ020000001">
    <property type="protein sequence ID" value="CEG06871.1"/>
    <property type="molecule type" value="Genomic_DNA"/>
</dbReference>
<accession>A0A090MH28</accession>
<evidence type="ECO:0000259" key="1">
    <source>
        <dbReference type="Pfam" id="PF13717"/>
    </source>
</evidence>
<keyword evidence="3" id="KW-1185">Reference proteome</keyword>
<evidence type="ECO:0000313" key="2">
    <source>
        <dbReference type="EMBL" id="CEG06871.1"/>
    </source>
</evidence>
<dbReference type="AlphaFoldDB" id="A0A090MH28"/>
<dbReference type="OrthoDB" id="7159357at2"/>
<comment type="caution">
    <text evidence="2">The sequence shown here is derived from an EMBL/GenBank/DDBJ whole genome shotgun (WGS) entry which is preliminary data.</text>
</comment>
<organism evidence="2 3">
    <name type="scientific">Afipia felis</name>
    <name type="common">Cat scratch disease bacillus</name>
    <dbReference type="NCBI Taxonomy" id="1035"/>
    <lineage>
        <taxon>Bacteria</taxon>
        <taxon>Pseudomonadati</taxon>
        <taxon>Pseudomonadota</taxon>
        <taxon>Alphaproteobacteria</taxon>
        <taxon>Hyphomicrobiales</taxon>
        <taxon>Nitrobacteraceae</taxon>
        <taxon>Afipia</taxon>
    </lineage>
</organism>
<proteinExistence type="predicted"/>
<dbReference type="Pfam" id="PF13717">
    <property type="entry name" value="Zn_ribbon_4"/>
    <property type="match status" value="1"/>
</dbReference>
<dbReference type="STRING" id="1035.BN961_00242"/>
<dbReference type="NCBIfam" id="TIGR02098">
    <property type="entry name" value="MJ0042_CXXC"/>
    <property type="match status" value="1"/>
</dbReference>
<dbReference type="RefSeq" id="WP_048755557.1">
    <property type="nucleotide sequence ID" value="NZ_CCAZ020000001.1"/>
</dbReference>
<reference evidence="2 3" key="1">
    <citation type="journal article" date="2014" name="Genome Announc.">
        <title>Genome Sequence of Afipia felis Strain 76713, Isolated in Hospital Water Using an Amoeba Co-Culture Procedure.</title>
        <authorList>
            <person name="Benamar S."/>
            <person name="La Scola B."/>
            <person name="Croce O."/>
        </authorList>
    </citation>
    <scope>NUCLEOTIDE SEQUENCE [LARGE SCALE GENOMIC DNA]</scope>
    <source>
        <strain evidence="2 3">76713</strain>
    </source>
</reference>
<name>A0A090MH28_AFIFE</name>
<evidence type="ECO:0000313" key="3">
    <source>
        <dbReference type="Proteomes" id="UP000035762"/>
    </source>
</evidence>
<gene>
    <name evidence="2" type="ORF">BN961_00242</name>
</gene>
<dbReference type="Proteomes" id="UP000035762">
    <property type="component" value="Unassembled WGS sequence"/>
</dbReference>
<sequence length="286" mass="31451">MQIICPHCTTFYDVDSSKFGAAGRNVRCARCGETWLAKPESASAMAGPGPFEEVDAGWGLAAETPVREEDTPHVQSPSIAADWQDEYASHEATDGEDEPRASRRPEWLQSLLRPLQPMLQTRFLSGITSRIPGVPHLRPPKVSLAFTSTAMAAVCLGLIIWRADVVRLMPQTGPFFKIAGLGVNLRGLEFDKLQLSSEMVNGKSVLVIQGAMKNITRKPVELPRLRFIVRDQNGTDIYAWNSVLEQPVLKANERLAFKSRLASPPAGGREIAVRFFQRRDIGAGAT</sequence>
<dbReference type="InterPro" id="IPR011723">
    <property type="entry name" value="Znf/thioredoxin_put"/>
</dbReference>